<dbReference type="InterPro" id="IPR012296">
    <property type="entry name" value="Nuclease_put_TT1808"/>
</dbReference>
<dbReference type="AlphaFoldDB" id="A0A1I1XCA1"/>
<proteinExistence type="predicted"/>
<dbReference type="InterPro" id="IPR011335">
    <property type="entry name" value="Restrct_endonuc-II-like"/>
</dbReference>
<gene>
    <name evidence="2" type="ORF">SAMN05216238_107204</name>
</gene>
<protein>
    <submittedName>
        <fullName evidence="2">Endonuclease, Uma2 family (Restriction endonuclease fold)</fullName>
    </submittedName>
</protein>
<keyword evidence="2" id="KW-0540">Nuclease</keyword>
<dbReference type="EMBL" id="FOMR01000007">
    <property type="protein sequence ID" value="SFE05009.1"/>
    <property type="molecule type" value="Genomic_DNA"/>
</dbReference>
<evidence type="ECO:0000259" key="1">
    <source>
        <dbReference type="Pfam" id="PF05685"/>
    </source>
</evidence>
<keyword evidence="3" id="KW-1185">Reference proteome</keyword>
<reference evidence="3" key="1">
    <citation type="submission" date="2016-10" db="EMBL/GenBank/DDBJ databases">
        <authorList>
            <person name="Varghese N."/>
            <person name="Submissions S."/>
        </authorList>
    </citation>
    <scope>NUCLEOTIDE SEQUENCE [LARGE SCALE GENOMIC DNA]</scope>
    <source>
        <strain evidence="3">DSM 22530</strain>
    </source>
</reference>
<dbReference type="GO" id="GO:0004519">
    <property type="term" value="F:endonuclease activity"/>
    <property type="evidence" value="ECO:0007669"/>
    <property type="project" value="UniProtKB-KW"/>
</dbReference>
<dbReference type="CDD" id="cd06260">
    <property type="entry name" value="DUF820-like"/>
    <property type="match status" value="1"/>
</dbReference>
<name>A0A1I1XCA1_9BACI</name>
<feature type="domain" description="Putative restriction endonuclease" evidence="1">
    <location>
        <begin position="11"/>
        <end position="182"/>
    </location>
</feature>
<dbReference type="InterPro" id="IPR008538">
    <property type="entry name" value="Uma2"/>
</dbReference>
<dbReference type="PANTHER" id="PTHR34107:SF4">
    <property type="entry name" value="SLL1222 PROTEIN"/>
    <property type="match status" value="1"/>
</dbReference>
<dbReference type="Proteomes" id="UP000199474">
    <property type="component" value="Unassembled WGS sequence"/>
</dbReference>
<evidence type="ECO:0000313" key="2">
    <source>
        <dbReference type="EMBL" id="SFE05009.1"/>
    </source>
</evidence>
<organism evidence="2 3">
    <name type="scientific">Lentibacillus persicus</name>
    <dbReference type="NCBI Taxonomy" id="640948"/>
    <lineage>
        <taxon>Bacteria</taxon>
        <taxon>Bacillati</taxon>
        <taxon>Bacillota</taxon>
        <taxon>Bacilli</taxon>
        <taxon>Bacillales</taxon>
        <taxon>Bacillaceae</taxon>
        <taxon>Lentibacillus</taxon>
    </lineage>
</organism>
<dbReference type="OrthoDB" id="9808428at2"/>
<dbReference type="SUPFAM" id="SSF52980">
    <property type="entry name" value="Restriction endonuclease-like"/>
    <property type="match status" value="1"/>
</dbReference>
<keyword evidence="2" id="KW-0378">Hydrolase</keyword>
<dbReference type="Pfam" id="PF05685">
    <property type="entry name" value="Uma2"/>
    <property type="match status" value="1"/>
</dbReference>
<evidence type="ECO:0000313" key="3">
    <source>
        <dbReference type="Proteomes" id="UP000199474"/>
    </source>
</evidence>
<sequence length="187" mass="21400">MSLPDDKKISVEAFYKMREETDNLLEYADGIVFMSPSPSTRHQQVSARLQAKLFNFLDGGKCQVFTAPYDIHLYRADLEDTKIFIPDLSVICDVEGLEENKFVGVPEMIVEILSPSNQSHDLVTKMEAYMKYGVKEYWVVNPMLNAVQVYALTDQHVYQQAEILKDEGFIKSSVLSGFQVDLKDIFR</sequence>
<dbReference type="PANTHER" id="PTHR34107">
    <property type="entry name" value="SLL0198 PROTEIN-RELATED"/>
    <property type="match status" value="1"/>
</dbReference>
<dbReference type="STRING" id="640948.SAMN05216238_107204"/>
<dbReference type="RefSeq" id="WP_090085466.1">
    <property type="nucleotide sequence ID" value="NZ_FOMR01000007.1"/>
</dbReference>
<dbReference type="Gene3D" id="3.90.1570.10">
    <property type="entry name" value="tt1808, chain A"/>
    <property type="match status" value="1"/>
</dbReference>
<accession>A0A1I1XCA1</accession>
<keyword evidence="2" id="KW-0255">Endonuclease</keyword>